<sequence length="119" mass="14050">MSEEKKEIKICAKHQDYRVPLIWTFAFMGAEYWCPYCGFAGSMLGSGIQVNESLELLKRKKAYEESTENYLHAQGTTYYSETKWKGKYIKPRDLPQEEKDRLAKIREEYKHNVKIEDAN</sequence>
<name>A0A0F9KAS5_9ZZZZ</name>
<dbReference type="AlphaFoldDB" id="A0A0F9KAS5"/>
<dbReference type="EMBL" id="LAZR01008358">
    <property type="protein sequence ID" value="KKM79259.1"/>
    <property type="molecule type" value="Genomic_DNA"/>
</dbReference>
<comment type="caution">
    <text evidence="1">The sequence shown here is derived from an EMBL/GenBank/DDBJ whole genome shotgun (WGS) entry which is preliminary data.</text>
</comment>
<proteinExistence type="predicted"/>
<protein>
    <submittedName>
        <fullName evidence="1">Uncharacterized protein</fullName>
    </submittedName>
</protein>
<accession>A0A0F9KAS5</accession>
<reference evidence="1" key="1">
    <citation type="journal article" date="2015" name="Nature">
        <title>Complex archaea that bridge the gap between prokaryotes and eukaryotes.</title>
        <authorList>
            <person name="Spang A."/>
            <person name="Saw J.H."/>
            <person name="Jorgensen S.L."/>
            <person name="Zaremba-Niedzwiedzka K."/>
            <person name="Martijn J."/>
            <person name="Lind A.E."/>
            <person name="van Eijk R."/>
            <person name="Schleper C."/>
            <person name="Guy L."/>
            <person name="Ettema T.J."/>
        </authorList>
    </citation>
    <scope>NUCLEOTIDE SEQUENCE</scope>
</reference>
<evidence type="ECO:0000313" key="1">
    <source>
        <dbReference type="EMBL" id="KKM79259.1"/>
    </source>
</evidence>
<organism evidence="1">
    <name type="scientific">marine sediment metagenome</name>
    <dbReference type="NCBI Taxonomy" id="412755"/>
    <lineage>
        <taxon>unclassified sequences</taxon>
        <taxon>metagenomes</taxon>
        <taxon>ecological metagenomes</taxon>
    </lineage>
</organism>
<gene>
    <name evidence="1" type="ORF">LCGC14_1351630</name>
</gene>